<dbReference type="Proteomes" id="UP000244005">
    <property type="component" value="Unassembled WGS sequence"/>
</dbReference>
<dbReference type="AlphaFoldDB" id="A0A2R6WZH1"/>
<gene>
    <name evidence="1" type="ORF">MARPO_0046s0067</name>
</gene>
<protein>
    <submittedName>
        <fullName evidence="1">Uncharacterized protein</fullName>
    </submittedName>
</protein>
<dbReference type="EMBL" id="KZ772718">
    <property type="protein sequence ID" value="PTQ39245.1"/>
    <property type="molecule type" value="Genomic_DNA"/>
</dbReference>
<dbReference type="Gramene" id="Mp7g00580.1">
    <property type="protein sequence ID" value="Mp7g00580.1.cds1"/>
    <property type="gene ID" value="Mp7g00580"/>
</dbReference>
<proteinExistence type="predicted"/>
<keyword evidence="2" id="KW-1185">Reference proteome</keyword>
<organism evidence="1 2">
    <name type="scientific">Marchantia polymorpha</name>
    <name type="common">Common liverwort</name>
    <name type="synonym">Marchantia aquatica</name>
    <dbReference type="NCBI Taxonomy" id="3197"/>
    <lineage>
        <taxon>Eukaryota</taxon>
        <taxon>Viridiplantae</taxon>
        <taxon>Streptophyta</taxon>
        <taxon>Embryophyta</taxon>
        <taxon>Marchantiophyta</taxon>
        <taxon>Marchantiopsida</taxon>
        <taxon>Marchantiidae</taxon>
        <taxon>Marchantiales</taxon>
        <taxon>Marchantiaceae</taxon>
        <taxon>Marchantia</taxon>
    </lineage>
</organism>
<reference evidence="2" key="1">
    <citation type="journal article" date="2017" name="Cell">
        <title>Insights into land plant evolution garnered from the Marchantia polymorpha genome.</title>
        <authorList>
            <person name="Bowman J.L."/>
            <person name="Kohchi T."/>
            <person name="Yamato K.T."/>
            <person name="Jenkins J."/>
            <person name="Shu S."/>
            <person name="Ishizaki K."/>
            <person name="Yamaoka S."/>
            <person name="Nishihama R."/>
            <person name="Nakamura Y."/>
            <person name="Berger F."/>
            <person name="Adam C."/>
            <person name="Aki S.S."/>
            <person name="Althoff F."/>
            <person name="Araki T."/>
            <person name="Arteaga-Vazquez M.A."/>
            <person name="Balasubrmanian S."/>
            <person name="Barry K."/>
            <person name="Bauer D."/>
            <person name="Boehm C.R."/>
            <person name="Briginshaw L."/>
            <person name="Caballero-Perez J."/>
            <person name="Catarino B."/>
            <person name="Chen F."/>
            <person name="Chiyoda S."/>
            <person name="Chovatia M."/>
            <person name="Davies K.M."/>
            <person name="Delmans M."/>
            <person name="Demura T."/>
            <person name="Dierschke T."/>
            <person name="Dolan L."/>
            <person name="Dorantes-Acosta A.E."/>
            <person name="Eklund D.M."/>
            <person name="Florent S.N."/>
            <person name="Flores-Sandoval E."/>
            <person name="Fujiyama A."/>
            <person name="Fukuzawa H."/>
            <person name="Galik B."/>
            <person name="Grimanelli D."/>
            <person name="Grimwood J."/>
            <person name="Grossniklaus U."/>
            <person name="Hamada T."/>
            <person name="Haseloff J."/>
            <person name="Hetherington A.J."/>
            <person name="Higo A."/>
            <person name="Hirakawa Y."/>
            <person name="Hundley H.N."/>
            <person name="Ikeda Y."/>
            <person name="Inoue K."/>
            <person name="Inoue S.I."/>
            <person name="Ishida S."/>
            <person name="Jia Q."/>
            <person name="Kakita M."/>
            <person name="Kanazawa T."/>
            <person name="Kawai Y."/>
            <person name="Kawashima T."/>
            <person name="Kennedy M."/>
            <person name="Kinose K."/>
            <person name="Kinoshita T."/>
            <person name="Kohara Y."/>
            <person name="Koide E."/>
            <person name="Komatsu K."/>
            <person name="Kopischke S."/>
            <person name="Kubo M."/>
            <person name="Kyozuka J."/>
            <person name="Lagercrantz U."/>
            <person name="Lin S.S."/>
            <person name="Lindquist E."/>
            <person name="Lipzen A.M."/>
            <person name="Lu C.W."/>
            <person name="De Luna E."/>
            <person name="Martienssen R.A."/>
            <person name="Minamino N."/>
            <person name="Mizutani M."/>
            <person name="Mizutani M."/>
            <person name="Mochizuki N."/>
            <person name="Monte I."/>
            <person name="Mosher R."/>
            <person name="Nagasaki H."/>
            <person name="Nakagami H."/>
            <person name="Naramoto S."/>
            <person name="Nishitani K."/>
            <person name="Ohtani M."/>
            <person name="Okamoto T."/>
            <person name="Okumura M."/>
            <person name="Phillips J."/>
            <person name="Pollak B."/>
            <person name="Reinders A."/>
            <person name="Rovekamp M."/>
            <person name="Sano R."/>
            <person name="Sawa S."/>
            <person name="Schmid M.W."/>
            <person name="Shirakawa M."/>
            <person name="Solano R."/>
            <person name="Spunde A."/>
            <person name="Suetsugu N."/>
            <person name="Sugano S."/>
            <person name="Sugiyama A."/>
            <person name="Sun R."/>
            <person name="Suzuki Y."/>
            <person name="Takenaka M."/>
            <person name="Takezawa D."/>
            <person name="Tomogane H."/>
            <person name="Tsuzuki M."/>
            <person name="Ueda T."/>
            <person name="Umeda M."/>
            <person name="Ward J.M."/>
            <person name="Watanabe Y."/>
            <person name="Yazaki K."/>
            <person name="Yokoyama R."/>
            <person name="Yoshitake Y."/>
            <person name="Yotsui I."/>
            <person name="Zachgo S."/>
            <person name="Schmutz J."/>
        </authorList>
    </citation>
    <scope>NUCLEOTIDE SEQUENCE [LARGE SCALE GENOMIC DNA]</scope>
    <source>
        <strain evidence="2">Tak-1</strain>
    </source>
</reference>
<name>A0A2R6WZH1_MARPO</name>
<sequence length="66" mass="7500">MKQKLAEASELYNVLRCFTRNSTCFRVYFSLVYIFEFTPNLVLEYAPNCQCSGGVLQHGWIGVGEG</sequence>
<accession>A0A2R6WZH1</accession>
<evidence type="ECO:0000313" key="1">
    <source>
        <dbReference type="EMBL" id="PTQ39245.1"/>
    </source>
</evidence>
<evidence type="ECO:0000313" key="2">
    <source>
        <dbReference type="Proteomes" id="UP000244005"/>
    </source>
</evidence>